<gene>
    <name evidence="8" type="ORF">CA14_008289</name>
</gene>
<proteinExistence type="inferred from homology"/>
<comment type="caution">
    <text evidence="8">The sequence shown here is derived from an EMBL/GenBank/DDBJ whole genome shotgun (WGS) entry which is preliminary data.</text>
</comment>
<evidence type="ECO:0000313" key="9">
    <source>
        <dbReference type="Proteomes" id="UP000275480"/>
    </source>
</evidence>
<dbReference type="InterPro" id="IPR039331">
    <property type="entry name" value="PAPs-like"/>
</dbReference>
<evidence type="ECO:0000259" key="6">
    <source>
        <dbReference type="Pfam" id="PF14008"/>
    </source>
</evidence>
<dbReference type="InterPro" id="IPR029052">
    <property type="entry name" value="Metallo-depent_PP-like"/>
</dbReference>
<feature type="domain" description="Purple acid phosphatase C-terminal" evidence="6">
    <location>
        <begin position="555"/>
        <end position="617"/>
    </location>
</feature>
<dbReference type="PIRSF" id="PIRSF000900">
    <property type="entry name" value="Acid_Ptase_Asper"/>
    <property type="match status" value="1"/>
</dbReference>
<organism evidence="8 9">
    <name type="scientific">Aspergillus flavus</name>
    <dbReference type="NCBI Taxonomy" id="5059"/>
    <lineage>
        <taxon>Eukaryota</taxon>
        <taxon>Fungi</taxon>
        <taxon>Dikarya</taxon>
        <taxon>Ascomycota</taxon>
        <taxon>Pezizomycotina</taxon>
        <taxon>Eurotiomycetes</taxon>
        <taxon>Eurotiomycetidae</taxon>
        <taxon>Eurotiales</taxon>
        <taxon>Aspergillaceae</taxon>
        <taxon>Aspergillus</taxon>
        <taxon>Aspergillus subgen. Circumdati</taxon>
    </lineage>
</organism>
<dbReference type="Pfam" id="PF14008">
    <property type="entry name" value="Metallophos_C"/>
    <property type="match status" value="1"/>
</dbReference>
<dbReference type="Pfam" id="PF16656">
    <property type="entry name" value="Pur_ac_phosph_N"/>
    <property type="match status" value="1"/>
</dbReference>
<dbReference type="PANTHER" id="PTHR22953">
    <property type="entry name" value="ACID PHOSPHATASE RELATED"/>
    <property type="match status" value="1"/>
</dbReference>
<sequence length="643" mass="70728">MQLTYKKLSQLAVCCGGDRLQFSLRMKATTASVLLALLSAVNGRPTVDNRFPYKGPAVPVGDWVDPTINGNGKGFTRLVEPPAVKPASSHPTNNVNVISLSYIPDGIHIHYQTPFGLGQSPAVKWGTSPYHLVNVARGFSHTYDRTPSCSQMKAVTQCSQFFHEVSLPHLESGKTYYYQIPAANGTTESEVLSFTTARKAGDPTEFSVAVLNDMGYTNAQGTHKYLTKAASEAAFAWHGGDISYADDWSSGIMACEDSWPVCYNGSSTSLPGGVITSEYKKPLPQGEIPNQGGPQGGDMSVIYESNWDLWQQWMGNITKKIPYMVLPGNHEAACAEFDGPHNVLSAYLDHNEPNSTWTKNDLNYYSCPPSQRNFTAFQHRFRMPGSESGGVTNFWYSFDYGLAHFVSMDGETDYANSPEWSFAEDLTGDETFPTESETFITDSGPFGAIDGSVKDTKAYEQYKWLKKDLSSVDRTKTPWVIVMSHRPMYSSAYSSYQKNIREAFEALLLQYGVDAYLSGHIHWYERLWPLGANGTIDTASVLNKNTYRVNPGNSMTHIVNGMAGNIESHSEFSAGQGLTNITAVLDTKEYGFSKLTVANATALKWEYVKGSDGSAGDTLWLVKPEAAGFQGRGKSPYGKKTRS</sequence>
<accession>A0AB74CIS5</accession>
<dbReference type="InterPro" id="IPR008963">
    <property type="entry name" value="Purple_acid_Pase-like_N"/>
</dbReference>
<keyword evidence="3" id="KW-0325">Glycoprotein</keyword>
<dbReference type="EMBL" id="QQZZ01000034">
    <property type="protein sequence ID" value="RMZ46369.1"/>
    <property type="molecule type" value="Genomic_DNA"/>
</dbReference>
<dbReference type="GO" id="GO:0046872">
    <property type="term" value="F:metal ion binding"/>
    <property type="evidence" value="ECO:0007669"/>
    <property type="project" value="InterPro"/>
</dbReference>
<evidence type="ECO:0000256" key="4">
    <source>
        <dbReference type="RuleBase" id="RU361203"/>
    </source>
</evidence>
<dbReference type="Pfam" id="PF00149">
    <property type="entry name" value="Metallophos"/>
    <property type="match status" value="1"/>
</dbReference>
<dbReference type="Gene3D" id="2.60.40.380">
    <property type="entry name" value="Purple acid phosphatase-like, N-terminal"/>
    <property type="match status" value="1"/>
</dbReference>
<dbReference type="Proteomes" id="UP000275480">
    <property type="component" value="Unassembled WGS sequence"/>
</dbReference>
<name>A0AB74CIS5_ASPFL</name>
<dbReference type="SUPFAM" id="SSF49363">
    <property type="entry name" value="Purple acid phosphatase, N-terminal domain"/>
    <property type="match status" value="1"/>
</dbReference>
<evidence type="ECO:0000313" key="8">
    <source>
        <dbReference type="EMBL" id="RMZ46369.1"/>
    </source>
</evidence>
<dbReference type="CDD" id="cd00839">
    <property type="entry name" value="MPP_PAPs"/>
    <property type="match status" value="1"/>
</dbReference>
<dbReference type="EC" id="3.1.3.2" evidence="4"/>
<evidence type="ECO:0000259" key="7">
    <source>
        <dbReference type="Pfam" id="PF16656"/>
    </source>
</evidence>
<comment type="similarity">
    <text evidence="4">Belongs to the metallophosphoesterase superfamily. Purple acid phosphatase family.</text>
</comment>
<feature type="domain" description="Calcineurin-like phosphoesterase" evidence="5">
    <location>
        <begin position="297"/>
        <end position="524"/>
    </location>
</feature>
<protein>
    <recommendedName>
        <fullName evidence="4">Purple acid phosphatase</fullName>
        <ecNumber evidence="4">3.1.3.2</ecNumber>
    </recommendedName>
</protein>
<dbReference type="InterPro" id="IPR041792">
    <property type="entry name" value="MPP_PAP"/>
</dbReference>
<dbReference type="PANTHER" id="PTHR22953:SF153">
    <property type="entry name" value="PURPLE ACID PHOSPHATASE"/>
    <property type="match status" value="1"/>
</dbReference>
<dbReference type="InterPro" id="IPR004843">
    <property type="entry name" value="Calcineurin-like_PHP"/>
</dbReference>
<dbReference type="InterPro" id="IPR025733">
    <property type="entry name" value="PAPs_C"/>
</dbReference>
<keyword evidence="2 4" id="KW-0378">Hydrolase</keyword>
<comment type="catalytic activity">
    <reaction evidence="4">
        <text>a phosphate monoester + H2O = an alcohol + phosphate</text>
        <dbReference type="Rhea" id="RHEA:15017"/>
        <dbReference type="ChEBI" id="CHEBI:15377"/>
        <dbReference type="ChEBI" id="CHEBI:30879"/>
        <dbReference type="ChEBI" id="CHEBI:43474"/>
        <dbReference type="ChEBI" id="CHEBI:67140"/>
        <dbReference type="EC" id="3.1.3.2"/>
    </reaction>
</comment>
<evidence type="ECO:0000259" key="5">
    <source>
        <dbReference type="Pfam" id="PF00149"/>
    </source>
</evidence>
<dbReference type="AlphaFoldDB" id="A0AB74CIS5"/>
<dbReference type="InterPro" id="IPR014390">
    <property type="entry name" value="Acid_Pase_Asper"/>
</dbReference>
<evidence type="ECO:0000256" key="1">
    <source>
        <dbReference type="ARBA" id="ARBA00022729"/>
    </source>
</evidence>
<reference evidence="8 9" key="1">
    <citation type="submission" date="2018-07" db="EMBL/GenBank/DDBJ databases">
        <title>Identification of spontaneous genetic mutation associated with occurrence of a yellow conidial color mutant of Aspergillus flavus.</title>
        <authorList>
            <person name="Chang P.-K."/>
            <person name="Mack B.M."/>
            <person name="Scharfenstein L."/>
            <person name="Gilbert M.K."/>
        </authorList>
    </citation>
    <scope>NUCLEOTIDE SEQUENCE [LARGE SCALE GENOMIC DNA]</scope>
    <source>
        <strain evidence="8 9">CA14</strain>
    </source>
</reference>
<feature type="domain" description="Purple acid phosphatase N-terminal" evidence="7">
    <location>
        <begin position="103"/>
        <end position="196"/>
    </location>
</feature>
<evidence type="ECO:0000256" key="2">
    <source>
        <dbReference type="ARBA" id="ARBA00022801"/>
    </source>
</evidence>
<dbReference type="Gene3D" id="3.60.21.10">
    <property type="match status" value="1"/>
</dbReference>
<evidence type="ECO:0000256" key="3">
    <source>
        <dbReference type="ARBA" id="ARBA00023180"/>
    </source>
</evidence>
<dbReference type="GO" id="GO:0003993">
    <property type="term" value="F:acid phosphatase activity"/>
    <property type="evidence" value="ECO:0007669"/>
    <property type="project" value="UniProtKB-EC"/>
</dbReference>
<dbReference type="InterPro" id="IPR015914">
    <property type="entry name" value="PAPs_N"/>
</dbReference>
<keyword evidence="1" id="KW-0732">Signal</keyword>
<dbReference type="SUPFAM" id="SSF56300">
    <property type="entry name" value="Metallo-dependent phosphatases"/>
    <property type="match status" value="1"/>
</dbReference>